<accession>A0A433Q131</accession>
<comment type="caution">
    <text evidence="1">The sequence shown here is derived from an EMBL/GenBank/DDBJ whole genome shotgun (WGS) entry which is preliminary data.</text>
</comment>
<evidence type="ECO:0000313" key="1">
    <source>
        <dbReference type="EMBL" id="RUS23519.1"/>
    </source>
</evidence>
<gene>
    <name evidence="1" type="ORF">BC938DRAFT_475011</name>
</gene>
<dbReference type="Proteomes" id="UP000274822">
    <property type="component" value="Unassembled WGS sequence"/>
</dbReference>
<reference evidence="1 2" key="1">
    <citation type="journal article" date="2018" name="New Phytol.">
        <title>Phylogenomics of Endogonaceae and evolution of mycorrhizas within Mucoromycota.</title>
        <authorList>
            <person name="Chang Y."/>
            <person name="Desiro A."/>
            <person name="Na H."/>
            <person name="Sandor L."/>
            <person name="Lipzen A."/>
            <person name="Clum A."/>
            <person name="Barry K."/>
            <person name="Grigoriev I.V."/>
            <person name="Martin F.M."/>
            <person name="Stajich J.E."/>
            <person name="Smith M.E."/>
            <person name="Bonito G."/>
            <person name="Spatafora J.W."/>
        </authorList>
    </citation>
    <scope>NUCLEOTIDE SEQUENCE [LARGE SCALE GENOMIC DNA]</scope>
    <source>
        <strain evidence="1 2">AD002</strain>
    </source>
</reference>
<name>A0A433Q131_9FUNG</name>
<dbReference type="AlphaFoldDB" id="A0A433Q131"/>
<keyword evidence="2" id="KW-1185">Reference proteome</keyword>
<dbReference type="EMBL" id="RBNJ01019523">
    <property type="protein sequence ID" value="RUS23519.1"/>
    <property type="molecule type" value="Genomic_DNA"/>
</dbReference>
<proteinExistence type="predicted"/>
<protein>
    <submittedName>
        <fullName evidence="1">Uncharacterized protein</fullName>
    </submittedName>
</protein>
<sequence>MIFASKNIYHRSRRLRILSLGGTVPGNNAPIVNVEKEDFDDMGRLRLTFSDETAKYIRDDEDAIEEVYREILLRDPIVRGFIEQGDDSSFPFNRADSYPMDKLLSMIIKDPPRIAGTRWTIENVQNDYVTEAWESVDNKSWIPSKEFTSADAARAALLIFYNENEASVKARMRRLIHSTSSLRDQAILDSEVGIVDDFDSVLASITMPDCVMHTISNDARFENFARRLSDQAAKNKYNTSQWVAKVTETIMRSRSLPWKEHQWEREALGQPFTTPQASGHLTEEIPIPTSIQNPILLESPLPRVSSILALLPTNNNVLATPELRLKKFEDLKMNYAIKISGEFATEPCVELRSKDLAPELTTVDTFETDYIYCHSERKRNFLNNGFSKESLDQVAPIVAANIEASTPPSQWRSNDLRTTGHDIEYYGIGKMSLNEYVVPTKRLISKINEALESGNMLERHKKLIDVWDRFGYVWSPIVYLGKWSSAS</sequence>
<organism evidence="1 2">
    <name type="scientific">Jimgerdemannia flammicorona</name>
    <dbReference type="NCBI Taxonomy" id="994334"/>
    <lineage>
        <taxon>Eukaryota</taxon>
        <taxon>Fungi</taxon>
        <taxon>Fungi incertae sedis</taxon>
        <taxon>Mucoromycota</taxon>
        <taxon>Mucoromycotina</taxon>
        <taxon>Endogonomycetes</taxon>
        <taxon>Endogonales</taxon>
        <taxon>Endogonaceae</taxon>
        <taxon>Jimgerdemannia</taxon>
    </lineage>
</organism>
<evidence type="ECO:0000313" key="2">
    <source>
        <dbReference type="Proteomes" id="UP000274822"/>
    </source>
</evidence>